<keyword evidence="2" id="KW-1185">Reference proteome</keyword>
<sequence length="219" mass="24497">MLIEMVRYALSPGVAPEEHRQAALETHETAISQLPGFRDRILCPPGIHEEWIDLVIWEDRHAFEHASKSVHTDPKLAKWMGQINESSVVMQVGEVRCVHGTEPPALKHAGCWLGVCWKTLPDVDQDAHLALDKEVHRDIMAKIDGYLGAYTAKDEKSGTWFELVAWRDQAAAHAGSEKAVVDCLAHPVYKRHMEECDEASVSMTFIEPKVVMPVVTKTG</sequence>
<dbReference type="AlphaFoldDB" id="A0A8A4TTC1"/>
<evidence type="ECO:0000313" key="1">
    <source>
        <dbReference type="EMBL" id="QTD52338.1"/>
    </source>
</evidence>
<dbReference type="InterPro" id="IPR011008">
    <property type="entry name" value="Dimeric_a/b-barrel"/>
</dbReference>
<organism evidence="1 2">
    <name type="scientific">Sulfidibacter corallicola</name>
    <dbReference type="NCBI Taxonomy" id="2818388"/>
    <lineage>
        <taxon>Bacteria</taxon>
        <taxon>Pseudomonadati</taxon>
        <taxon>Acidobacteriota</taxon>
        <taxon>Holophagae</taxon>
        <taxon>Acanthopleuribacterales</taxon>
        <taxon>Acanthopleuribacteraceae</taxon>
        <taxon>Sulfidibacter</taxon>
    </lineage>
</organism>
<evidence type="ECO:0000313" key="2">
    <source>
        <dbReference type="Proteomes" id="UP000663929"/>
    </source>
</evidence>
<dbReference type="EMBL" id="CP071793">
    <property type="protein sequence ID" value="QTD52338.1"/>
    <property type="molecule type" value="Genomic_DNA"/>
</dbReference>
<dbReference type="KEGG" id="scor:J3U87_07670"/>
<dbReference type="SUPFAM" id="SSF54909">
    <property type="entry name" value="Dimeric alpha+beta barrel"/>
    <property type="match status" value="1"/>
</dbReference>
<evidence type="ECO:0008006" key="3">
    <source>
        <dbReference type="Google" id="ProtNLM"/>
    </source>
</evidence>
<reference evidence="1" key="1">
    <citation type="submission" date="2021-03" db="EMBL/GenBank/DDBJ databases">
        <title>Acanthopleuribacteraceae sp. M133.</title>
        <authorList>
            <person name="Wang G."/>
        </authorList>
    </citation>
    <scope>NUCLEOTIDE SEQUENCE</scope>
    <source>
        <strain evidence="1">M133</strain>
    </source>
</reference>
<protein>
    <recommendedName>
        <fullName evidence="3">ABM domain-containing protein</fullName>
    </recommendedName>
</protein>
<dbReference type="Proteomes" id="UP000663929">
    <property type="component" value="Chromosome"/>
</dbReference>
<dbReference type="RefSeq" id="WP_237382446.1">
    <property type="nucleotide sequence ID" value="NZ_CP071793.1"/>
</dbReference>
<proteinExistence type="predicted"/>
<accession>A0A8A4TTC1</accession>
<gene>
    <name evidence="1" type="ORF">J3U87_07670</name>
</gene>
<name>A0A8A4TTC1_SULCO</name>